<evidence type="ECO:0000259" key="4">
    <source>
        <dbReference type="PROSITE" id="PS50883"/>
    </source>
</evidence>
<dbReference type="Proteomes" id="UP000197468">
    <property type="component" value="Unassembled WGS sequence"/>
</dbReference>
<dbReference type="NCBIfam" id="TIGR00254">
    <property type="entry name" value="GGDEF"/>
    <property type="match status" value="1"/>
</dbReference>
<gene>
    <name evidence="7" type="ORF">CDN99_23785</name>
</gene>
<dbReference type="SMART" id="SM00267">
    <property type="entry name" value="GGDEF"/>
    <property type="match status" value="1"/>
</dbReference>
<dbReference type="SMART" id="SM00304">
    <property type="entry name" value="HAMP"/>
    <property type="match status" value="1"/>
</dbReference>
<dbReference type="InterPro" id="IPR052155">
    <property type="entry name" value="Biofilm_reg_signaling"/>
</dbReference>
<dbReference type="InterPro" id="IPR035919">
    <property type="entry name" value="EAL_sf"/>
</dbReference>
<dbReference type="Pfam" id="PF00672">
    <property type="entry name" value="HAMP"/>
    <property type="match status" value="1"/>
</dbReference>
<evidence type="ECO:0000259" key="5">
    <source>
        <dbReference type="PROSITE" id="PS50885"/>
    </source>
</evidence>
<dbReference type="SUPFAM" id="SSF55073">
    <property type="entry name" value="Nucleotide cyclase"/>
    <property type="match status" value="1"/>
</dbReference>
<dbReference type="Pfam" id="PF00990">
    <property type="entry name" value="GGDEF"/>
    <property type="match status" value="1"/>
</dbReference>
<keyword evidence="3" id="KW-1133">Transmembrane helix</keyword>
<feature type="domain" description="HAMP" evidence="5">
    <location>
        <begin position="223"/>
        <end position="275"/>
    </location>
</feature>
<dbReference type="SUPFAM" id="SSF158472">
    <property type="entry name" value="HAMP domain-like"/>
    <property type="match status" value="1"/>
</dbReference>
<dbReference type="CDD" id="cd01949">
    <property type="entry name" value="GGDEF"/>
    <property type="match status" value="1"/>
</dbReference>
<evidence type="ECO:0008006" key="9">
    <source>
        <dbReference type="Google" id="ProtNLM"/>
    </source>
</evidence>
<dbReference type="EMBL" id="NIOF01000015">
    <property type="protein sequence ID" value="OWQ84755.1"/>
    <property type="molecule type" value="Genomic_DNA"/>
</dbReference>
<dbReference type="GO" id="GO:0071111">
    <property type="term" value="F:cyclic-guanylate-specific phosphodiesterase activity"/>
    <property type="evidence" value="ECO:0007669"/>
    <property type="project" value="UniProtKB-EC"/>
</dbReference>
<dbReference type="PROSITE" id="PS50887">
    <property type="entry name" value="GGDEF"/>
    <property type="match status" value="1"/>
</dbReference>
<dbReference type="Gene3D" id="3.20.20.450">
    <property type="entry name" value="EAL domain"/>
    <property type="match status" value="1"/>
</dbReference>
<dbReference type="Gene3D" id="3.30.70.270">
    <property type="match status" value="1"/>
</dbReference>
<dbReference type="PANTHER" id="PTHR44757">
    <property type="entry name" value="DIGUANYLATE CYCLASE DGCP"/>
    <property type="match status" value="1"/>
</dbReference>
<dbReference type="FunFam" id="3.20.20.450:FF:000001">
    <property type="entry name" value="Cyclic di-GMP phosphodiesterase yahA"/>
    <property type="match status" value="1"/>
</dbReference>
<keyword evidence="3" id="KW-0472">Membrane</keyword>
<comment type="catalytic activity">
    <reaction evidence="1">
        <text>3',3'-c-di-GMP + H2O = 5'-phosphoguanylyl(3'-&gt;5')guanosine + H(+)</text>
        <dbReference type="Rhea" id="RHEA:24902"/>
        <dbReference type="ChEBI" id="CHEBI:15377"/>
        <dbReference type="ChEBI" id="CHEBI:15378"/>
        <dbReference type="ChEBI" id="CHEBI:58754"/>
        <dbReference type="ChEBI" id="CHEBI:58805"/>
        <dbReference type="EC" id="3.1.4.52"/>
    </reaction>
    <physiologicalReaction direction="left-to-right" evidence="1">
        <dbReference type="Rhea" id="RHEA:24903"/>
    </physiologicalReaction>
</comment>
<feature type="domain" description="GGDEF" evidence="6">
    <location>
        <begin position="325"/>
        <end position="458"/>
    </location>
</feature>
<feature type="transmembrane region" description="Helical" evidence="3">
    <location>
        <begin position="40"/>
        <end position="66"/>
    </location>
</feature>
<dbReference type="GO" id="GO:0071732">
    <property type="term" value="P:cellular response to nitric oxide"/>
    <property type="evidence" value="ECO:0007669"/>
    <property type="project" value="UniProtKB-ARBA"/>
</dbReference>
<dbReference type="AlphaFoldDB" id="A0A246IX25"/>
<protein>
    <recommendedName>
        <fullName evidence="9">GGDEF domain-containing protein</fullName>
    </recommendedName>
</protein>
<evidence type="ECO:0000259" key="6">
    <source>
        <dbReference type="PROSITE" id="PS50887"/>
    </source>
</evidence>
<proteinExistence type="predicted"/>
<evidence type="ECO:0000256" key="1">
    <source>
        <dbReference type="ARBA" id="ARBA00051114"/>
    </source>
</evidence>
<dbReference type="GO" id="GO:0016020">
    <property type="term" value="C:membrane"/>
    <property type="evidence" value="ECO:0007669"/>
    <property type="project" value="InterPro"/>
</dbReference>
<dbReference type="InterPro" id="IPR029787">
    <property type="entry name" value="Nucleotide_cyclase"/>
</dbReference>
<dbReference type="InterPro" id="IPR000160">
    <property type="entry name" value="GGDEF_dom"/>
</dbReference>
<organism evidence="7 8">
    <name type="scientific">Roseateles aquatilis</name>
    <dbReference type="NCBI Taxonomy" id="431061"/>
    <lineage>
        <taxon>Bacteria</taxon>
        <taxon>Pseudomonadati</taxon>
        <taxon>Pseudomonadota</taxon>
        <taxon>Betaproteobacteria</taxon>
        <taxon>Burkholderiales</taxon>
        <taxon>Sphaerotilaceae</taxon>
        <taxon>Roseateles</taxon>
    </lineage>
</organism>
<name>A0A246IX25_9BURK</name>
<feature type="domain" description="EAL" evidence="4">
    <location>
        <begin position="467"/>
        <end position="719"/>
    </location>
</feature>
<dbReference type="CDD" id="cd06225">
    <property type="entry name" value="HAMP"/>
    <property type="match status" value="1"/>
</dbReference>
<dbReference type="InterPro" id="IPR003660">
    <property type="entry name" value="HAMP_dom"/>
</dbReference>
<dbReference type="InterPro" id="IPR043128">
    <property type="entry name" value="Rev_trsase/Diguanyl_cyclase"/>
</dbReference>
<evidence type="ECO:0000313" key="7">
    <source>
        <dbReference type="EMBL" id="OWQ84755.1"/>
    </source>
</evidence>
<keyword evidence="8" id="KW-1185">Reference proteome</keyword>
<sequence length="719" mass="79181">MFMSIVHPGKSGSSTAPRSEPDGRQRLADRPISFGIRARMLAAVGAACVTVLALTGAVIAVQLGAIETSARLEARNLAASVAYSVAFNQDSLQAYVEGLDDLYKRDLFIVDRERRTMADIVQSELGEIYREDRGGEIEATMRDGVARGFVEISAQHPSGAKQLVVPLHDAPRPNARIVGAVVLEYTEIARQLFEAEVGTLYLVGIAGLAASLGIAVFGLRVTSRIVRGVRQLHQAVREFSRETPPPPLTPQDRDEIGELTLAFNAMSEDLQQSYRELLLETEMANEAARQVEILAYTDKLTGLANRTQYARSMAQAMAEAARYQRRLALVVVDLDRFKNVNDTLGHEAGDALLIEMAERLSRCMRESDLIARMGGDEFVLLLPEVDQPERLGVVARKLLKALSQPLRLEGQELRVTASVGISIYPEDGGDEPTLMKHADIALYQAKEDGRNGFAFYSPALNRHSIERLAFETELQRAFDQGQLQVHYQPKVLAADGRIKGVEALLRWPHPEMGAVSPAKFIPVAEETGLIVPLGRWVLEEACRQQVAWKREGRPDLVMAVNLSARQFSDEALFDDVASIVTATAIDPGNLELEITESMLMRDIERASSLLGRFKRMGLRLAVDDFGTGYSSLANLRRFPIDTLKIDRAFVRDLEGSGEDQAIAQAIITMAKSLGLNVVAEGVETLPQVDFLRDRGCDELQGFYFSKAVPAQELLALLSR</sequence>
<dbReference type="InterPro" id="IPR001633">
    <property type="entry name" value="EAL_dom"/>
</dbReference>
<evidence type="ECO:0000256" key="3">
    <source>
        <dbReference type="SAM" id="Phobius"/>
    </source>
</evidence>
<dbReference type="PROSITE" id="PS50885">
    <property type="entry name" value="HAMP"/>
    <property type="match status" value="1"/>
</dbReference>
<dbReference type="Gene3D" id="6.10.340.10">
    <property type="match status" value="1"/>
</dbReference>
<accession>A0A246IX25</accession>
<dbReference type="SMART" id="SM00052">
    <property type="entry name" value="EAL"/>
    <property type="match status" value="1"/>
</dbReference>
<evidence type="ECO:0000256" key="2">
    <source>
        <dbReference type="SAM" id="MobiDB-lite"/>
    </source>
</evidence>
<dbReference type="SUPFAM" id="SSF141868">
    <property type="entry name" value="EAL domain-like"/>
    <property type="match status" value="1"/>
</dbReference>
<comment type="caution">
    <text evidence="7">The sequence shown here is derived from an EMBL/GenBank/DDBJ whole genome shotgun (WGS) entry which is preliminary data.</text>
</comment>
<evidence type="ECO:0000313" key="8">
    <source>
        <dbReference type="Proteomes" id="UP000197468"/>
    </source>
</evidence>
<dbReference type="Pfam" id="PF00563">
    <property type="entry name" value="EAL"/>
    <property type="match status" value="1"/>
</dbReference>
<dbReference type="CDD" id="cd01948">
    <property type="entry name" value="EAL"/>
    <property type="match status" value="1"/>
</dbReference>
<feature type="transmembrane region" description="Helical" evidence="3">
    <location>
        <begin position="200"/>
        <end position="221"/>
    </location>
</feature>
<feature type="region of interest" description="Disordered" evidence="2">
    <location>
        <begin position="1"/>
        <end position="25"/>
    </location>
</feature>
<dbReference type="GO" id="GO:0007165">
    <property type="term" value="P:signal transduction"/>
    <property type="evidence" value="ECO:0007669"/>
    <property type="project" value="InterPro"/>
</dbReference>
<dbReference type="PANTHER" id="PTHR44757:SF2">
    <property type="entry name" value="BIOFILM ARCHITECTURE MAINTENANCE PROTEIN MBAA"/>
    <property type="match status" value="1"/>
</dbReference>
<dbReference type="PROSITE" id="PS50883">
    <property type="entry name" value="EAL"/>
    <property type="match status" value="1"/>
</dbReference>
<reference evidence="7 8" key="1">
    <citation type="journal article" date="2008" name="Int. J. Syst. Evol. Microbiol.">
        <title>Description of Roseateles aquatilis sp. nov. and Roseateles terrae sp. nov., in the class Betaproteobacteria, and emended description of the genus Roseateles.</title>
        <authorList>
            <person name="Gomila M."/>
            <person name="Bowien B."/>
            <person name="Falsen E."/>
            <person name="Moore E.R."/>
            <person name="Lalucat J."/>
        </authorList>
    </citation>
    <scope>NUCLEOTIDE SEQUENCE [LARGE SCALE GENOMIC DNA]</scope>
    <source>
        <strain evidence="7 8">CCUG 48205</strain>
    </source>
</reference>
<keyword evidence="3" id="KW-0812">Transmembrane</keyword>
<dbReference type="FunFam" id="3.30.70.270:FF:000001">
    <property type="entry name" value="Diguanylate cyclase domain protein"/>
    <property type="match status" value="1"/>
</dbReference>